<evidence type="ECO:0000313" key="11">
    <source>
        <dbReference type="EMBL" id="GJE86122.1"/>
    </source>
</evidence>
<evidence type="ECO:0000256" key="5">
    <source>
        <dbReference type="ARBA" id="ARBA00023136"/>
    </source>
</evidence>
<evidence type="ECO:0000256" key="6">
    <source>
        <dbReference type="ARBA" id="ARBA00023176"/>
    </source>
</evidence>
<dbReference type="InterPro" id="IPR012295">
    <property type="entry name" value="TBP_dom_sf"/>
</dbReference>
<dbReference type="SUPFAM" id="SSF55711">
    <property type="entry name" value="Subdomain of clathrin and coatomer appendage domain"/>
    <property type="match status" value="1"/>
</dbReference>
<dbReference type="InterPro" id="IPR016024">
    <property type="entry name" value="ARM-type_fold"/>
</dbReference>
<dbReference type="Pfam" id="PF01602">
    <property type="entry name" value="Adaptin_N"/>
    <property type="match status" value="1"/>
</dbReference>
<dbReference type="GO" id="GO:0035615">
    <property type="term" value="F:clathrin adaptor activity"/>
    <property type="evidence" value="ECO:0007669"/>
    <property type="project" value="InterPro"/>
</dbReference>
<dbReference type="GO" id="GO:0030122">
    <property type="term" value="C:AP-2 adaptor complex"/>
    <property type="evidence" value="ECO:0007669"/>
    <property type="project" value="InterPro"/>
</dbReference>
<dbReference type="InterPro" id="IPR009028">
    <property type="entry name" value="Coatomer/calthrin_app_sub_C"/>
</dbReference>
<dbReference type="OrthoDB" id="28053at2759"/>
<comment type="subcellular location">
    <subcellularLocation>
        <location evidence="1">Membrane</location>
        <location evidence="1">Coated pit</location>
        <topology evidence="1">Peripheral membrane protein</topology>
        <orientation evidence="1">Cytoplasmic side</orientation>
    </subcellularLocation>
</comment>
<dbReference type="PANTHER" id="PTHR22780">
    <property type="entry name" value="ADAPTIN, ALPHA/GAMMA/EPSILON"/>
    <property type="match status" value="1"/>
</dbReference>
<feature type="binding site" evidence="8">
    <location>
        <position position="47"/>
    </location>
    <ligand>
        <name>a 1,2-diacyl-sn-glycero-3-phospho-(1D-myo-inositol-3,4,5-trisphosphate)</name>
        <dbReference type="ChEBI" id="CHEBI:57836"/>
    </ligand>
</feature>
<evidence type="ECO:0000256" key="8">
    <source>
        <dbReference type="PIRSR" id="PIRSR037091-1"/>
    </source>
</evidence>
<dbReference type="PIRSF" id="PIRSF037091">
    <property type="entry name" value="AP2_complex_alpha"/>
    <property type="match status" value="1"/>
</dbReference>
<keyword evidence="5 7" id="KW-0472">Membrane</keyword>
<protein>
    <recommendedName>
        <fullName evidence="7">AP-2 complex subunit alpha</fullName>
    </recommendedName>
</protein>
<keyword evidence="3 7" id="KW-0254">Endocytosis</keyword>
<dbReference type="Pfam" id="PF02296">
    <property type="entry name" value="Alpha_adaptin_C"/>
    <property type="match status" value="1"/>
</dbReference>
<dbReference type="InterPro" id="IPR011989">
    <property type="entry name" value="ARM-like"/>
</dbReference>
<dbReference type="Proteomes" id="UP000703269">
    <property type="component" value="Unassembled WGS sequence"/>
</dbReference>
<comment type="similarity">
    <text evidence="7">Belongs to the adaptor complexes large subunit family.</text>
</comment>
<gene>
    <name evidence="11" type="ORF">PsYK624_022020</name>
</gene>
<dbReference type="SMART" id="SM00809">
    <property type="entry name" value="Alpha_adaptinC2"/>
    <property type="match status" value="1"/>
</dbReference>
<keyword evidence="4 7" id="KW-0653">Protein transport</keyword>
<feature type="binding site" evidence="8">
    <location>
        <begin position="6"/>
        <end position="7"/>
    </location>
    <ligand>
        <name>a 1,2-diacyl-sn-glycero-3-phospho-(1D-myo-inositol-3,4,5-trisphosphate)</name>
        <dbReference type="ChEBI" id="CHEBI:57836"/>
    </ligand>
</feature>
<keyword evidence="12" id="KW-1185">Reference proteome</keyword>
<dbReference type="EMBL" id="BPQB01000003">
    <property type="protein sequence ID" value="GJE86122.1"/>
    <property type="molecule type" value="Genomic_DNA"/>
</dbReference>
<name>A0A9P3FZI8_9APHY</name>
<comment type="function">
    <text evidence="7">Adaptins are components of the adaptor complexes which link clathrin to receptors in coated vesicles. Clathrin-associated protein complexes are believed to interact with the cytoplasmic tails of membrane proteins, leading to their selection and concentration.</text>
</comment>
<proteinExistence type="inferred from homology"/>
<evidence type="ECO:0000259" key="10">
    <source>
        <dbReference type="SMART" id="SM00809"/>
    </source>
</evidence>
<dbReference type="Gene3D" id="1.25.10.10">
    <property type="entry name" value="Leucine-rich Repeat Variant"/>
    <property type="match status" value="1"/>
</dbReference>
<feature type="binding site" evidence="8">
    <location>
        <begin position="51"/>
        <end position="55"/>
    </location>
    <ligand>
        <name>a 1,2-diacyl-sn-glycero-3-phospho-(1D-myo-inositol-3,4,5-trisphosphate)</name>
        <dbReference type="ChEBI" id="CHEBI:57836"/>
    </ligand>
</feature>
<dbReference type="Gene3D" id="3.30.310.10">
    <property type="entry name" value="TATA-Binding Protein"/>
    <property type="match status" value="1"/>
</dbReference>
<accession>A0A9P3FZI8</accession>
<feature type="domain" description="Clathrin adaptor alpha/beta/gamma-adaptin appendage Ig-like subdomain" evidence="10">
    <location>
        <begin position="702"/>
        <end position="813"/>
    </location>
</feature>
<dbReference type="InterPro" id="IPR008152">
    <property type="entry name" value="Clathrin_a/b/g-adaptin_app_Ig"/>
</dbReference>
<evidence type="ECO:0000256" key="4">
    <source>
        <dbReference type="ARBA" id="ARBA00022927"/>
    </source>
</evidence>
<dbReference type="SUPFAM" id="SSF48371">
    <property type="entry name" value="ARM repeat"/>
    <property type="match status" value="1"/>
</dbReference>
<dbReference type="InterPro" id="IPR050840">
    <property type="entry name" value="Adaptor_Complx_Large_Subunit"/>
</dbReference>
<evidence type="ECO:0000256" key="7">
    <source>
        <dbReference type="PIRNR" id="PIRNR037091"/>
    </source>
</evidence>
<dbReference type="SUPFAM" id="SSF49348">
    <property type="entry name" value="Clathrin adaptor appendage domain"/>
    <property type="match status" value="1"/>
</dbReference>
<dbReference type="Pfam" id="PF02883">
    <property type="entry name" value="Alpha_adaptinC2"/>
    <property type="match status" value="1"/>
</dbReference>
<keyword evidence="6 7" id="KW-0168">Coated pit</keyword>
<evidence type="ECO:0000256" key="2">
    <source>
        <dbReference type="ARBA" id="ARBA00022448"/>
    </source>
</evidence>
<feature type="region of interest" description="Disordered" evidence="9">
    <location>
        <begin position="613"/>
        <end position="644"/>
    </location>
</feature>
<dbReference type="GO" id="GO:0006886">
    <property type="term" value="P:intracellular protein transport"/>
    <property type="evidence" value="ECO:0007669"/>
    <property type="project" value="UniProtKB-UniRule"/>
</dbReference>
<keyword evidence="2 7" id="KW-0813">Transport</keyword>
<dbReference type="InterPro" id="IPR003164">
    <property type="entry name" value="Clathrin_a-adaptin_app_sub_C"/>
</dbReference>
<dbReference type="AlphaFoldDB" id="A0A9P3FZI8"/>
<sequence>MATSMRGLTQFIADIRGARVRELEEKRINKEMANIRKRFKDGNLDGYQKKKYVAKVIFTYILGYKVDVGHMEAVNLISSQKYSEKQIGYLAVTLLMHEDSDFLRLVVNSIRKDLNENNEIYNCLALHAIANVGSQEMAEALAEDVHRLLISPTSQSFVRKKAALTLLRLYRKHPEVIPAAEWALRIVSIMDDLDLGVVICVTSLVMALAQDHLDAYAVCYTKAVDRLNRLVVEHEYSATYAYYKVPSPWLQVKLLRLLQYYPATEDPTLRNVLYEVLKTVMNNCAEPSRNVQHNNAQHAVLFEAINLAIHLDTNSPLISTATVLLARFISSKETNVRYLGLDTMAHLAARADHLDTIKRHQGTIILSLRDKDISVRRRALDLLYSMCDVDSSELIVGELLRYLKVADYGLREEMVLKIAILTEKYAGTYKWYVDTILDLISAAGDHVGDEVWYRVVQIVTNTEDLQPYAARVIFEYLKSPASHESLVKIGGYILGEYGHLIANDPGYSPIEQFQVLHSKSQFCMAPTRALLLSTYIKWVNVFPEIKEQLINVFERYRHVLDVDLQQRACEFYALATRSDDDELLQNVCEEIPPFPPRESTLIGRLNRKNTEAGKPVLERSSTLRQQTRKPTLGDVNGASAGAADRGTSEIAQSLMGLDLTSSPTGVSPSGTIQDLMSAPSAVLAEKGIPRLTTNANIDRWFDKLIYSAEGVLYEDVQIQIGIKSRYQGHMGQVAVYVGNKISAQLTSFTATLHVEEPDAVSVSFAKIAPSTIAPRTQTQQLIHVECKKAFAKPPILSVSFLAGAHQTIAVRLPIVVTKFVEHVRLGQAEFFERWKLIGGAPREAQSIFPIKLTDTGAVDVARQRQVVAGSSMNVLDGIDPNPSNTVAAGILHMSVDGKVGCLMRLEPNREAKLCRITVRSTSEVVAAEVKNIIQKPLMADSAA</sequence>
<evidence type="ECO:0000313" key="12">
    <source>
        <dbReference type="Proteomes" id="UP000703269"/>
    </source>
</evidence>
<reference evidence="11 12" key="1">
    <citation type="submission" date="2021-08" db="EMBL/GenBank/DDBJ databases">
        <title>Draft Genome Sequence of Phanerochaete sordida strain YK-624.</title>
        <authorList>
            <person name="Mori T."/>
            <person name="Dohra H."/>
            <person name="Suzuki T."/>
            <person name="Kawagishi H."/>
            <person name="Hirai H."/>
        </authorList>
    </citation>
    <scope>NUCLEOTIDE SEQUENCE [LARGE SCALE GENOMIC DNA]</scope>
    <source>
        <strain evidence="11 12">YK-624</strain>
    </source>
</reference>
<evidence type="ECO:0000256" key="9">
    <source>
        <dbReference type="SAM" id="MobiDB-lite"/>
    </source>
</evidence>
<evidence type="ECO:0000256" key="1">
    <source>
        <dbReference type="ARBA" id="ARBA00004277"/>
    </source>
</evidence>
<dbReference type="FunFam" id="1.25.10.10:FF:000020">
    <property type="entry name" value="AP-2 complex subunit alpha"/>
    <property type="match status" value="1"/>
</dbReference>
<dbReference type="InterPro" id="IPR013041">
    <property type="entry name" value="Clathrin_app_Ig-like_sf"/>
</dbReference>
<dbReference type="InterPro" id="IPR017104">
    <property type="entry name" value="AP2_complex_asu"/>
</dbReference>
<dbReference type="Gene3D" id="2.60.40.1230">
    <property type="match status" value="1"/>
</dbReference>
<dbReference type="GO" id="GO:0072583">
    <property type="term" value="P:clathrin-dependent endocytosis"/>
    <property type="evidence" value="ECO:0007669"/>
    <property type="project" value="InterPro"/>
</dbReference>
<organism evidence="11 12">
    <name type="scientific">Phanerochaete sordida</name>
    <dbReference type="NCBI Taxonomy" id="48140"/>
    <lineage>
        <taxon>Eukaryota</taxon>
        <taxon>Fungi</taxon>
        <taxon>Dikarya</taxon>
        <taxon>Basidiomycota</taxon>
        <taxon>Agaricomycotina</taxon>
        <taxon>Agaricomycetes</taxon>
        <taxon>Polyporales</taxon>
        <taxon>Phanerochaetaceae</taxon>
        <taxon>Phanerochaete</taxon>
    </lineage>
</organism>
<evidence type="ECO:0000256" key="3">
    <source>
        <dbReference type="ARBA" id="ARBA00022583"/>
    </source>
</evidence>
<feature type="compositionally biased region" description="Polar residues" evidence="9">
    <location>
        <begin position="619"/>
        <end position="629"/>
    </location>
</feature>
<dbReference type="InterPro" id="IPR002553">
    <property type="entry name" value="Clathrin/coatomer_adapt-like_N"/>
</dbReference>
<comment type="caution">
    <text evidence="11">The sequence shown here is derived from an EMBL/GenBank/DDBJ whole genome shotgun (WGS) entry which is preliminary data.</text>
</comment>